<protein>
    <submittedName>
        <fullName evidence="4">Uncharacterized protein</fullName>
    </submittedName>
</protein>
<dbReference type="OrthoDB" id="3391636at2"/>
<reference evidence="5 6" key="1">
    <citation type="submission" date="2018-09" db="EMBL/GenBank/DDBJ databases">
        <title>Micromonospora sp. nov. MS1-9, isolated from a root of Musa sp.</title>
        <authorList>
            <person name="Kuncharoen N."/>
            <person name="Kudo T."/>
            <person name="Ohkuma M."/>
            <person name="Yuki M."/>
            <person name="Tanasupawat S."/>
        </authorList>
    </citation>
    <scope>NUCLEOTIDE SEQUENCE [LARGE SCALE GENOMIC DNA]</scope>
    <source>
        <strain evidence="4 6">MS1-9</strain>
        <strain evidence="3 5">NGC1-4</strain>
    </source>
</reference>
<organism evidence="4 6">
    <name type="scientific">Micromonospora musae</name>
    <dbReference type="NCBI Taxonomy" id="1894970"/>
    <lineage>
        <taxon>Bacteria</taxon>
        <taxon>Bacillati</taxon>
        <taxon>Actinomycetota</taxon>
        <taxon>Actinomycetes</taxon>
        <taxon>Micromonosporales</taxon>
        <taxon>Micromonosporaceae</taxon>
        <taxon>Micromonospora</taxon>
    </lineage>
</organism>
<comment type="caution">
    <text evidence="4">The sequence shown here is derived from an EMBL/GenBank/DDBJ whole genome shotgun (WGS) entry which is preliminary data.</text>
</comment>
<keyword evidence="5" id="KW-1185">Reference proteome</keyword>
<feature type="compositionally biased region" description="Low complexity" evidence="1">
    <location>
        <begin position="40"/>
        <end position="49"/>
    </location>
</feature>
<sequence>MTDPYQTQPPQQPDPQGAAPVHPPQQYQPTAAGYLPPPADQQLPADQQASVDQQPPAAPARGGRKLLITGIVSLVAVLAVVTAGVAVYDTFIREDSGVAVCKAMRDGKDILGNEERSGDDEMTEAEYREARELFEDSRHEDIREHGTALMDIAWQVSNLPEDQGMGALAFLGAMGTHISGLQTACADQGVIVDLNRD</sequence>
<evidence type="ECO:0000256" key="1">
    <source>
        <dbReference type="SAM" id="MobiDB-lite"/>
    </source>
</evidence>
<evidence type="ECO:0000313" key="6">
    <source>
        <dbReference type="Proteomes" id="UP000275865"/>
    </source>
</evidence>
<dbReference type="Proteomes" id="UP000271548">
    <property type="component" value="Unassembled WGS sequence"/>
</dbReference>
<name>A0A3A9XP65_9ACTN</name>
<feature type="region of interest" description="Disordered" evidence="1">
    <location>
        <begin position="1"/>
        <end position="60"/>
    </location>
</feature>
<evidence type="ECO:0000313" key="3">
    <source>
        <dbReference type="EMBL" id="RKN18133.1"/>
    </source>
</evidence>
<feature type="transmembrane region" description="Helical" evidence="2">
    <location>
        <begin position="66"/>
        <end position="88"/>
    </location>
</feature>
<evidence type="ECO:0000256" key="2">
    <source>
        <dbReference type="SAM" id="Phobius"/>
    </source>
</evidence>
<dbReference type="Proteomes" id="UP000275865">
    <property type="component" value="Unassembled WGS sequence"/>
</dbReference>
<gene>
    <name evidence="4" type="ORF">D7044_28780</name>
    <name evidence="3" type="ORF">D7147_19600</name>
</gene>
<keyword evidence="2" id="KW-0472">Membrane</keyword>
<dbReference type="EMBL" id="RAZT01000019">
    <property type="protein sequence ID" value="RKN27120.1"/>
    <property type="molecule type" value="Genomic_DNA"/>
</dbReference>
<accession>A0A3A9XP65</accession>
<keyword evidence="2" id="KW-0812">Transmembrane</keyword>
<dbReference type="AlphaFoldDB" id="A0A3A9XP65"/>
<proteinExistence type="predicted"/>
<evidence type="ECO:0000313" key="5">
    <source>
        <dbReference type="Proteomes" id="UP000271548"/>
    </source>
</evidence>
<evidence type="ECO:0000313" key="4">
    <source>
        <dbReference type="EMBL" id="RKN27120.1"/>
    </source>
</evidence>
<dbReference type="SUPFAM" id="SSF81995">
    <property type="entry name" value="beta-sandwich domain of Sec23/24"/>
    <property type="match status" value="1"/>
</dbReference>
<dbReference type="RefSeq" id="WP_120679678.1">
    <property type="nucleotide sequence ID" value="NZ_RAZS01000006.1"/>
</dbReference>
<dbReference type="EMBL" id="RAZS01000006">
    <property type="protein sequence ID" value="RKN18133.1"/>
    <property type="molecule type" value="Genomic_DNA"/>
</dbReference>
<keyword evidence="2" id="KW-1133">Transmembrane helix</keyword>